<dbReference type="Proteomes" id="UP001283341">
    <property type="component" value="Unassembled WGS sequence"/>
</dbReference>
<gene>
    <name evidence="1" type="ORF">B0H66DRAFT_205803</name>
</gene>
<reference evidence="1" key="2">
    <citation type="submission" date="2023-06" db="EMBL/GenBank/DDBJ databases">
        <authorList>
            <consortium name="Lawrence Berkeley National Laboratory"/>
            <person name="Haridas S."/>
            <person name="Hensen N."/>
            <person name="Bonometti L."/>
            <person name="Westerberg I."/>
            <person name="Brannstrom I.O."/>
            <person name="Guillou S."/>
            <person name="Cros-Aarteil S."/>
            <person name="Calhoun S."/>
            <person name="Kuo A."/>
            <person name="Mondo S."/>
            <person name="Pangilinan J."/>
            <person name="Riley R."/>
            <person name="Labutti K."/>
            <person name="Andreopoulos B."/>
            <person name="Lipzen A."/>
            <person name="Chen C."/>
            <person name="Yanf M."/>
            <person name="Daum C."/>
            <person name="Ng V."/>
            <person name="Clum A."/>
            <person name="Steindorff A."/>
            <person name="Ohm R."/>
            <person name="Martin F."/>
            <person name="Silar P."/>
            <person name="Natvig D."/>
            <person name="Lalanne C."/>
            <person name="Gautier V."/>
            <person name="Ament-Velasquez S.L."/>
            <person name="Kruys A."/>
            <person name="Hutchinson M.I."/>
            <person name="Powell A.J."/>
            <person name="Barry K."/>
            <person name="Miller A.N."/>
            <person name="Grigoriev I.V."/>
            <person name="Debuchy R."/>
            <person name="Gladieux P."/>
            <person name="Thoren M.H."/>
            <person name="Johannesson H."/>
        </authorList>
    </citation>
    <scope>NUCLEOTIDE SEQUENCE</scope>
    <source>
        <strain evidence="1">CBS 118394</strain>
    </source>
</reference>
<evidence type="ECO:0000313" key="1">
    <source>
        <dbReference type="EMBL" id="KAK3322495.1"/>
    </source>
</evidence>
<accession>A0AAE0ICC9</accession>
<proteinExistence type="predicted"/>
<dbReference type="AlphaFoldDB" id="A0AAE0ICC9"/>
<dbReference type="EMBL" id="JAUEDM010000003">
    <property type="protein sequence ID" value="KAK3322495.1"/>
    <property type="molecule type" value="Genomic_DNA"/>
</dbReference>
<sequence length="324" mass="36420">MPQTSVLTPEEKEHFLTHGWIRIPRAFTKKQAESVTGNVWTRLGMSLTDKSTWSVKRRINMPSHFDFDASEFAPRAWAAVCELCGGEDRVSPASKMWKDSLIVNLGTVEGEGRPVPPQELDEWHVDGDFFVHYLDSPEQGLLITPLFTDIMPGGGGTVICPEAIPKIAKHLHDHPEGVSPRMIPRGEPDFSEANLEFFNAIARNSSNFVEATGQVGDVFLFHPLMLHCASTNPLRNVRIITNPPVSLNAPFCFDREDDNYSLVEQMTLQALGKDRLPGWKIAAPREGVVPERVRIQERMRLEELRRLEEAKRKMESSQQISAAA</sequence>
<comment type="caution">
    <text evidence="1">The sequence shown here is derived from an EMBL/GenBank/DDBJ whole genome shotgun (WGS) entry which is preliminary data.</text>
</comment>
<organism evidence="1 2">
    <name type="scientific">Apodospora peruviana</name>
    <dbReference type="NCBI Taxonomy" id="516989"/>
    <lineage>
        <taxon>Eukaryota</taxon>
        <taxon>Fungi</taxon>
        <taxon>Dikarya</taxon>
        <taxon>Ascomycota</taxon>
        <taxon>Pezizomycotina</taxon>
        <taxon>Sordariomycetes</taxon>
        <taxon>Sordariomycetidae</taxon>
        <taxon>Sordariales</taxon>
        <taxon>Lasiosphaeriaceae</taxon>
        <taxon>Apodospora</taxon>
    </lineage>
</organism>
<name>A0AAE0ICC9_9PEZI</name>
<reference evidence="1" key="1">
    <citation type="journal article" date="2023" name="Mol. Phylogenet. Evol.">
        <title>Genome-scale phylogeny and comparative genomics of the fungal order Sordariales.</title>
        <authorList>
            <person name="Hensen N."/>
            <person name="Bonometti L."/>
            <person name="Westerberg I."/>
            <person name="Brannstrom I.O."/>
            <person name="Guillou S."/>
            <person name="Cros-Aarteil S."/>
            <person name="Calhoun S."/>
            <person name="Haridas S."/>
            <person name="Kuo A."/>
            <person name="Mondo S."/>
            <person name="Pangilinan J."/>
            <person name="Riley R."/>
            <person name="LaButti K."/>
            <person name="Andreopoulos B."/>
            <person name="Lipzen A."/>
            <person name="Chen C."/>
            <person name="Yan M."/>
            <person name="Daum C."/>
            <person name="Ng V."/>
            <person name="Clum A."/>
            <person name="Steindorff A."/>
            <person name="Ohm R.A."/>
            <person name="Martin F."/>
            <person name="Silar P."/>
            <person name="Natvig D.O."/>
            <person name="Lalanne C."/>
            <person name="Gautier V."/>
            <person name="Ament-Velasquez S.L."/>
            <person name="Kruys A."/>
            <person name="Hutchinson M.I."/>
            <person name="Powell A.J."/>
            <person name="Barry K."/>
            <person name="Miller A.N."/>
            <person name="Grigoriev I.V."/>
            <person name="Debuchy R."/>
            <person name="Gladieux P."/>
            <person name="Hiltunen Thoren M."/>
            <person name="Johannesson H."/>
        </authorList>
    </citation>
    <scope>NUCLEOTIDE SEQUENCE</scope>
    <source>
        <strain evidence="1">CBS 118394</strain>
    </source>
</reference>
<evidence type="ECO:0000313" key="2">
    <source>
        <dbReference type="Proteomes" id="UP001283341"/>
    </source>
</evidence>
<dbReference type="SUPFAM" id="SSF51197">
    <property type="entry name" value="Clavaminate synthase-like"/>
    <property type="match status" value="1"/>
</dbReference>
<protein>
    <submittedName>
        <fullName evidence="1">Uncharacterized protein</fullName>
    </submittedName>
</protein>
<dbReference type="Gene3D" id="2.60.120.620">
    <property type="entry name" value="q2cbj1_9rhob like domain"/>
    <property type="match status" value="1"/>
</dbReference>
<keyword evidence="2" id="KW-1185">Reference proteome</keyword>